<dbReference type="AlphaFoldDB" id="X0SVK1"/>
<reference evidence="2" key="1">
    <citation type="journal article" date="2014" name="Front. Microbiol.">
        <title>High frequency of phylogenetically diverse reductive dehalogenase-homologous genes in deep subseafloor sedimentary metagenomes.</title>
        <authorList>
            <person name="Kawai M."/>
            <person name="Futagami T."/>
            <person name="Toyoda A."/>
            <person name="Takaki Y."/>
            <person name="Nishi S."/>
            <person name="Hori S."/>
            <person name="Arai W."/>
            <person name="Tsubouchi T."/>
            <person name="Morono Y."/>
            <person name="Uchiyama I."/>
            <person name="Ito T."/>
            <person name="Fujiyama A."/>
            <person name="Inagaki F."/>
            <person name="Takami H."/>
        </authorList>
    </citation>
    <scope>NUCLEOTIDE SEQUENCE</scope>
    <source>
        <strain evidence="2">Expedition CK06-06</strain>
    </source>
</reference>
<dbReference type="Pfam" id="PF07969">
    <property type="entry name" value="Amidohydro_3"/>
    <property type="match status" value="1"/>
</dbReference>
<dbReference type="Gene3D" id="3.20.20.140">
    <property type="entry name" value="Metal-dependent hydrolases"/>
    <property type="match status" value="1"/>
</dbReference>
<dbReference type="SUPFAM" id="SSF51338">
    <property type="entry name" value="Composite domain of metallo-dependent hydrolases"/>
    <property type="match status" value="1"/>
</dbReference>
<evidence type="ECO:0000313" key="2">
    <source>
        <dbReference type="EMBL" id="GAF85223.1"/>
    </source>
</evidence>
<comment type="caution">
    <text evidence="2">The sequence shown here is derived from an EMBL/GenBank/DDBJ whole genome shotgun (WGS) entry which is preliminary data.</text>
</comment>
<dbReference type="SUPFAM" id="SSF51556">
    <property type="entry name" value="Metallo-dependent hydrolases"/>
    <property type="match status" value="1"/>
</dbReference>
<feature type="domain" description="Amidohydrolase 3" evidence="1">
    <location>
        <begin position="143"/>
        <end position="219"/>
    </location>
</feature>
<dbReference type="InterPro" id="IPR013108">
    <property type="entry name" value="Amidohydro_3"/>
</dbReference>
<feature type="non-terminal residue" evidence="2">
    <location>
        <position position="1"/>
    </location>
</feature>
<name>X0SVK1_9ZZZZ</name>
<dbReference type="GO" id="GO:0016810">
    <property type="term" value="F:hydrolase activity, acting on carbon-nitrogen (but not peptide) bonds"/>
    <property type="evidence" value="ECO:0007669"/>
    <property type="project" value="InterPro"/>
</dbReference>
<sequence>LEELGKWLKVKDFREEVKDAIRRGKWFIRVAYNPNTNPRWADNIYVLKSKVPDIDGKSIAQIAKEREADQWDTWLDIIAEDPHARGVTGQLLPKDCYLQYYTHPKGMVGLDTSVFDTKWQAKNPPYSFPGINTFSAFPMFFIKYMRDGDPFTLEEAVENTSTLAARVHNIKGRGVLKEGGYADIVLMDIPKLKVLGDEVETRKHPKGIEYVLVNGDVVVKKGKHTGATPGRVLTKES</sequence>
<dbReference type="EMBL" id="BARS01004979">
    <property type="protein sequence ID" value="GAF85223.1"/>
    <property type="molecule type" value="Genomic_DNA"/>
</dbReference>
<organism evidence="2">
    <name type="scientific">marine sediment metagenome</name>
    <dbReference type="NCBI Taxonomy" id="412755"/>
    <lineage>
        <taxon>unclassified sequences</taxon>
        <taxon>metagenomes</taxon>
        <taxon>ecological metagenomes</taxon>
    </lineage>
</organism>
<proteinExistence type="predicted"/>
<dbReference type="InterPro" id="IPR011059">
    <property type="entry name" value="Metal-dep_hydrolase_composite"/>
</dbReference>
<evidence type="ECO:0000259" key="1">
    <source>
        <dbReference type="Pfam" id="PF07969"/>
    </source>
</evidence>
<dbReference type="InterPro" id="IPR032466">
    <property type="entry name" value="Metal_Hydrolase"/>
</dbReference>
<protein>
    <recommendedName>
        <fullName evidence="1">Amidohydrolase 3 domain-containing protein</fullName>
    </recommendedName>
</protein>
<gene>
    <name evidence="2" type="ORF">S01H1_09740</name>
</gene>
<accession>X0SVK1</accession>